<protein>
    <submittedName>
        <fullName evidence="2">Uncharacterized protein</fullName>
    </submittedName>
</protein>
<feature type="region of interest" description="Disordered" evidence="1">
    <location>
        <begin position="172"/>
        <end position="209"/>
    </location>
</feature>
<keyword evidence="3" id="KW-1185">Reference proteome</keyword>
<dbReference type="EMBL" id="KN824842">
    <property type="protein sequence ID" value="KIL00091.1"/>
    <property type="molecule type" value="Genomic_DNA"/>
</dbReference>
<evidence type="ECO:0000313" key="3">
    <source>
        <dbReference type="Proteomes" id="UP000054538"/>
    </source>
</evidence>
<accession>A0A0D0ECW7</accession>
<feature type="compositionally biased region" description="Basic and acidic residues" evidence="1">
    <location>
        <begin position="1"/>
        <end position="10"/>
    </location>
</feature>
<sequence>MPRESTDRRRSSLSTRRGPPRQHIPFRADDLARGKRTGIPVQYVDRNSDEFEPFDELMKQVDNRLPPRIKPKEKHVLVVTPVPEELDEDGEMFMDLADTGNQGNPLAHFANIGPVHALHSPRKLGVSRPITQAPDVDYDHIPFPKPCASIADEAGPSSLFKLFKSFVAPDSPLEPDFEPVNQGAYGDVSQRDDSPQSTSLGPPSKSTPLTEVVRIAVSGGLNTRQLCVGAEPTLP</sequence>
<reference evidence="2 3" key="1">
    <citation type="submission" date="2014-04" db="EMBL/GenBank/DDBJ databases">
        <authorList>
            <consortium name="DOE Joint Genome Institute"/>
            <person name="Kuo A."/>
            <person name="Kohler A."/>
            <person name="Jargeat P."/>
            <person name="Nagy L.G."/>
            <person name="Floudas D."/>
            <person name="Copeland A."/>
            <person name="Barry K.W."/>
            <person name="Cichocki N."/>
            <person name="Veneault-Fourrey C."/>
            <person name="LaButti K."/>
            <person name="Lindquist E.A."/>
            <person name="Lipzen A."/>
            <person name="Lundell T."/>
            <person name="Morin E."/>
            <person name="Murat C."/>
            <person name="Sun H."/>
            <person name="Tunlid A."/>
            <person name="Henrissat B."/>
            <person name="Grigoriev I.V."/>
            <person name="Hibbett D.S."/>
            <person name="Martin F."/>
            <person name="Nordberg H.P."/>
            <person name="Cantor M.N."/>
            <person name="Hua S.X."/>
        </authorList>
    </citation>
    <scope>NUCLEOTIDE SEQUENCE [LARGE SCALE GENOMIC DNA]</scope>
    <source>
        <strain evidence="2 3">Ve08.2h10</strain>
    </source>
</reference>
<evidence type="ECO:0000313" key="2">
    <source>
        <dbReference type="EMBL" id="KIL00091.1"/>
    </source>
</evidence>
<gene>
    <name evidence="2" type="ORF">PAXRUDRAFT_822038</name>
</gene>
<dbReference type="Proteomes" id="UP000054538">
    <property type="component" value="Unassembled WGS sequence"/>
</dbReference>
<feature type="compositionally biased region" description="Polar residues" evidence="1">
    <location>
        <begin position="195"/>
        <end position="209"/>
    </location>
</feature>
<dbReference type="OrthoDB" id="1939643at2759"/>
<name>A0A0D0ECW7_9AGAM</name>
<dbReference type="AlphaFoldDB" id="A0A0D0ECW7"/>
<evidence type="ECO:0000256" key="1">
    <source>
        <dbReference type="SAM" id="MobiDB-lite"/>
    </source>
</evidence>
<dbReference type="HOGENOM" id="CLU_1180555_0_0_1"/>
<dbReference type="InParanoid" id="A0A0D0ECW7"/>
<proteinExistence type="predicted"/>
<organism evidence="2 3">
    <name type="scientific">Paxillus rubicundulus Ve08.2h10</name>
    <dbReference type="NCBI Taxonomy" id="930991"/>
    <lineage>
        <taxon>Eukaryota</taxon>
        <taxon>Fungi</taxon>
        <taxon>Dikarya</taxon>
        <taxon>Basidiomycota</taxon>
        <taxon>Agaricomycotina</taxon>
        <taxon>Agaricomycetes</taxon>
        <taxon>Agaricomycetidae</taxon>
        <taxon>Boletales</taxon>
        <taxon>Paxilineae</taxon>
        <taxon>Paxillaceae</taxon>
        <taxon>Paxillus</taxon>
    </lineage>
</organism>
<dbReference type="STRING" id="930991.A0A0D0ECW7"/>
<feature type="region of interest" description="Disordered" evidence="1">
    <location>
        <begin position="1"/>
        <end position="40"/>
    </location>
</feature>
<reference evidence="3" key="2">
    <citation type="submission" date="2015-01" db="EMBL/GenBank/DDBJ databases">
        <title>Evolutionary Origins and Diversification of the Mycorrhizal Mutualists.</title>
        <authorList>
            <consortium name="DOE Joint Genome Institute"/>
            <consortium name="Mycorrhizal Genomics Consortium"/>
            <person name="Kohler A."/>
            <person name="Kuo A."/>
            <person name="Nagy L.G."/>
            <person name="Floudas D."/>
            <person name="Copeland A."/>
            <person name="Barry K.W."/>
            <person name="Cichocki N."/>
            <person name="Veneault-Fourrey C."/>
            <person name="LaButti K."/>
            <person name="Lindquist E.A."/>
            <person name="Lipzen A."/>
            <person name="Lundell T."/>
            <person name="Morin E."/>
            <person name="Murat C."/>
            <person name="Riley R."/>
            <person name="Ohm R."/>
            <person name="Sun H."/>
            <person name="Tunlid A."/>
            <person name="Henrissat B."/>
            <person name="Grigoriev I.V."/>
            <person name="Hibbett D.S."/>
            <person name="Martin F."/>
        </authorList>
    </citation>
    <scope>NUCLEOTIDE SEQUENCE [LARGE SCALE GENOMIC DNA]</scope>
    <source>
        <strain evidence="3">Ve08.2h10</strain>
    </source>
</reference>